<keyword evidence="3" id="KW-0808">Transferase</keyword>
<accession>A0A917XZ98</accession>
<dbReference type="PANTHER" id="PTHR43711:SF1">
    <property type="entry name" value="HISTIDINE KINASE 1"/>
    <property type="match status" value="1"/>
</dbReference>
<protein>
    <recommendedName>
        <fullName evidence="2">histidine kinase</fullName>
        <ecNumber evidence="2">2.7.13.3</ecNumber>
    </recommendedName>
</protein>
<name>A0A917XZ98_9ACTN</name>
<dbReference type="InterPro" id="IPR005467">
    <property type="entry name" value="His_kinase_dom"/>
</dbReference>
<dbReference type="CDD" id="cd00075">
    <property type="entry name" value="HATPase"/>
    <property type="match status" value="1"/>
</dbReference>
<evidence type="ECO:0000313" key="9">
    <source>
        <dbReference type="Proteomes" id="UP000600365"/>
    </source>
</evidence>
<evidence type="ECO:0000256" key="3">
    <source>
        <dbReference type="ARBA" id="ARBA00022679"/>
    </source>
</evidence>
<dbReference type="Proteomes" id="UP000600365">
    <property type="component" value="Unassembled WGS sequence"/>
</dbReference>
<dbReference type="PRINTS" id="PR00344">
    <property type="entry name" value="BCTRLSENSOR"/>
</dbReference>
<dbReference type="GO" id="GO:0004673">
    <property type="term" value="F:protein histidine kinase activity"/>
    <property type="evidence" value="ECO:0007669"/>
    <property type="project" value="UniProtKB-EC"/>
</dbReference>
<dbReference type="GO" id="GO:0000160">
    <property type="term" value="P:phosphorelay signal transduction system"/>
    <property type="evidence" value="ECO:0007669"/>
    <property type="project" value="UniProtKB-KW"/>
</dbReference>
<dbReference type="EC" id="2.7.13.3" evidence="2"/>
<proteinExistence type="predicted"/>
<feature type="domain" description="Histidine kinase" evidence="7">
    <location>
        <begin position="1"/>
        <end position="97"/>
    </location>
</feature>
<evidence type="ECO:0000256" key="5">
    <source>
        <dbReference type="ARBA" id="ARBA00023012"/>
    </source>
</evidence>
<dbReference type="SMART" id="SM00387">
    <property type="entry name" value="HATPase_c"/>
    <property type="match status" value="1"/>
</dbReference>
<dbReference type="Gene3D" id="3.30.565.10">
    <property type="entry name" value="Histidine kinase-like ATPase, C-terminal domain"/>
    <property type="match status" value="1"/>
</dbReference>
<dbReference type="PROSITE" id="PS50109">
    <property type="entry name" value="HIS_KIN"/>
    <property type="match status" value="1"/>
</dbReference>
<evidence type="ECO:0000256" key="2">
    <source>
        <dbReference type="ARBA" id="ARBA00012438"/>
    </source>
</evidence>
<evidence type="ECO:0000256" key="4">
    <source>
        <dbReference type="ARBA" id="ARBA00022777"/>
    </source>
</evidence>
<sequence>MHTPAGTTVTASVEATDEHRVIRVRDDGPGIPPELLPTVFERFTRADVSRSRGPGKEAGTGLGLAIATAITSAHGGRLSVVSEPGRTEFSIELSPRTESGIGLSPRTESGIGLPPAGSAEAHAPVPSQRSADGAQEL</sequence>
<reference evidence="8 9" key="1">
    <citation type="journal article" date="2014" name="Int. J. Syst. Evol. Microbiol.">
        <title>Complete genome sequence of Corynebacterium casei LMG S-19264T (=DSM 44701T), isolated from a smear-ripened cheese.</title>
        <authorList>
            <consortium name="US DOE Joint Genome Institute (JGI-PGF)"/>
            <person name="Walter F."/>
            <person name="Albersmeier A."/>
            <person name="Kalinowski J."/>
            <person name="Ruckert C."/>
        </authorList>
    </citation>
    <scope>NUCLEOTIDE SEQUENCE [LARGE SCALE GENOMIC DNA]</scope>
    <source>
        <strain evidence="8 9">CGMCC 4.7111</strain>
    </source>
</reference>
<evidence type="ECO:0000259" key="7">
    <source>
        <dbReference type="PROSITE" id="PS50109"/>
    </source>
</evidence>
<dbReference type="InterPro" id="IPR036890">
    <property type="entry name" value="HATPase_C_sf"/>
</dbReference>
<evidence type="ECO:0000256" key="6">
    <source>
        <dbReference type="SAM" id="MobiDB-lite"/>
    </source>
</evidence>
<dbReference type="Pfam" id="PF02518">
    <property type="entry name" value="HATPase_c"/>
    <property type="match status" value="1"/>
</dbReference>
<dbReference type="SUPFAM" id="SSF55874">
    <property type="entry name" value="ATPase domain of HSP90 chaperone/DNA topoisomerase II/histidine kinase"/>
    <property type="match status" value="1"/>
</dbReference>
<keyword evidence="9" id="KW-1185">Reference proteome</keyword>
<dbReference type="InterPro" id="IPR050736">
    <property type="entry name" value="Sensor_HK_Regulatory"/>
</dbReference>
<dbReference type="PANTHER" id="PTHR43711">
    <property type="entry name" value="TWO-COMPONENT HISTIDINE KINASE"/>
    <property type="match status" value="1"/>
</dbReference>
<keyword evidence="4" id="KW-0418">Kinase</keyword>
<feature type="region of interest" description="Disordered" evidence="6">
    <location>
        <begin position="89"/>
        <end position="137"/>
    </location>
</feature>
<dbReference type="InterPro" id="IPR004358">
    <property type="entry name" value="Sig_transdc_His_kin-like_C"/>
</dbReference>
<organism evidence="8 9">
    <name type="scientific">Streptomyces albiflavescens</name>
    <dbReference type="NCBI Taxonomy" id="1623582"/>
    <lineage>
        <taxon>Bacteria</taxon>
        <taxon>Bacillati</taxon>
        <taxon>Actinomycetota</taxon>
        <taxon>Actinomycetes</taxon>
        <taxon>Kitasatosporales</taxon>
        <taxon>Streptomycetaceae</taxon>
        <taxon>Streptomyces</taxon>
    </lineage>
</organism>
<dbReference type="AlphaFoldDB" id="A0A917XZ98"/>
<comment type="catalytic activity">
    <reaction evidence="1">
        <text>ATP + protein L-histidine = ADP + protein N-phospho-L-histidine.</text>
        <dbReference type="EC" id="2.7.13.3"/>
    </reaction>
</comment>
<keyword evidence="5" id="KW-0902">Two-component regulatory system</keyword>
<dbReference type="EMBL" id="BMMM01000003">
    <property type="protein sequence ID" value="GGN57963.1"/>
    <property type="molecule type" value="Genomic_DNA"/>
</dbReference>
<gene>
    <name evidence="8" type="ORF">GCM10011579_020740</name>
</gene>
<comment type="caution">
    <text evidence="8">The sequence shown here is derived from an EMBL/GenBank/DDBJ whole genome shotgun (WGS) entry which is preliminary data.</text>
</comment>
<dbReference type="InterPro" id="IPR003594">
    <property type="entry name" value="HATPase_dom"/>
</dbReference>
<evidence type="ECO:0000313" key="8">
    <source>
        <dbReference type="EMBL" id="GGN57963.1"/>
    </source>
</evidence>
<evidence type="ECO:0000256" key="1">
    <source>
        <dbReference type="ARBA" id="ARBA00000085"/>
    </source>
</evidence>